<evidence type="ECO:0000313" key="3">
    <source>
        <dbReference type="Proteomes" id="UP000474640"/>
    </source>
</evidence>
<feature type="region of interest" description="Disordered" evidence="1">
    <location>
        <begin position="350"/>
        <end position="372"/>
    </location>
</feature>
<accession>A0A7C8VHX2</accession>
<dbReference type="EMBL" id="JAABOJ010000002">
    <property type="protein sequence ID" value="KAF3289949.1"/>
    <property type="molecule type" value="Genomic_DNA"/>
</dbReference>
<proteinExistence type="predicted"/>
<dbReference type="Proteomes" id="UP000474640">
    <property type="component" value="Unassembled WGS sequence"/>
</dbReference>
<evidence type="ECO:0000313" key="2">
    <source>
        <dbReference type="EMBL" id="KAF3289949.1"/>
    </source>
</evidence>
<reference evidence="2 3" key="1">
    <citation type="submission" date="2020-01" db="EMBL/GenBank/DDBJ databases">
        <authorList>
            <person name="Palmer J.M."/>
        </authorList>
    </citation>
    <scope>NUCLEOTIDE SEQUENCE [LARGE SCALE GENOMIC DNA]</scope>
    <source>
        <strain evidence="2 3">TWF970</strain>
    </source>
</reference>
<dbReference type="SUPFAM" id="SSF56112">
    <property type="entry name" value="Protein kinase-like (PK-like)"/>
    <property type="match status" value="1"/>
</dbReference>
<dbReference type="OrthoDB" id="2156052at2759"/>
<evidence type="ECO:0000256" key="1">
    <source>
        <dbReference type="SAM" id="MobiDB-lite"/>
    </source>
</evidence>
<name>A0A7C8VHX2_ORBOL</name>
<dbReference type="Gene3D" id="1.10.510.10">
    <property type="entry name" value="Transferase(Phosphotransferase) domain 1"/>
    <property type="match status" value="1"/>
</dbReference>
<dbReference type="Gene3D" id="3.30.200.20">
    <property type="entry name" value="Phosphorylase Kinase, domain 1"/>
    <property type="match status" value="1"/>
</dbReference>
<sequence>MPSHTEKVAELLARPLPQIIQRDDTDPENTPTDDSIHPDHIFFWDGFVEDVKKTISETDLSQDVSLTDAPEGECIIVGNRFALTGRFNANVGVPLAKAFIATSGTREELKNLRFADAEVVPLFQRFGAPDVVLVELKKEGGDIKPLLKAVGEIKRFWTAKGFNDIRVSEGEKGLGREFLKNYVKEIGQLAKFMHCINLRYGFISNYESTIFVRRTGARRFELTDPIGFHDAGPTVRQCFYHFGTLLVDDPGFEYTGRMVKLRDVETSSNSFNTSLIPPSRDSTDSPPVYSEPAPENEGQEEDDEGTENRGEEFRPSQGPTAGSMAVTTVPTEDCGDFKHEEAGPIEQALSIQNEDTPASIGHSRAQSPREKETLDATVEQSSLVQESIATAVTPADVSGKPRKISDITCRSVVFKNETDTYTFDIVETVKENHHNGKKVFRATLEGQEVIAKYWPESLFKLYTRERNTYHHLPPSPYFPQMIAYGDLILSHSLERGYILVITQEKGIQLGYKMIEQTPKAEKRRIRNALIKAVKVLRERDSMHGDPQPSNVLWDSGTGKLKLLDFEIMWENYDEDPADKVEVLGILGKIDDGDSDDKAIDVGE</sequence>
<gene>
    <name evidence="2" type="ORF">TWF970_003692</name>
</gene>
<dbReference type="AlphaFoldDB" id="A0A7C8VHX2"/>
<protein>
    <recommendedName>
        <fullName evidence="4">Protein kinase domain-containing protein</fullName>
    </recommendedName>
</protein>
<feature type="region of interest" description="Disordered" evidence="1">
    <location>
        <begin position="267"/>
        <end position="338"/>
    </location>
</feature>
<feature type="compositionally biased region" description="Polar residues" evidence="1">
    <location>
        <begin position="317"/>
        <end position="330"/>
    </location>
</feature>
<organism evidence="2 3">
    <name type="scientific">Orbilia oligospora</name>
    <name type="common">Nematode-trapping fungus</name>
    <name type="synonym">Arthrobotrys oligospora</name>
    <dbReference type="NCBI Taxonomy" id="2813651"/>
    <lineage>
        <taxon>Eukaryota</taxon>
        <taxon>Fungi</taxon>
        <taxon>Dikarya</taxon>
        <taxon>Ascomycota</taxon>
        <taxon>Pezizomycotina</taxon>
        <taxon>Orbiliomycetes</taxon>
        <taxon>Orbiliales</taxon>
        <taxon>Orbiliaceae</taxon>
        <taxon>Orbilia</taxon>
    </lineage>
</organism>
<comment type="caution">
    <text evidence="2">The sequence shown here is derived from an EMBL/GenBank/DDBJ whole genome shotgun (WGS) entry which is preliminary data.</text>
</comment>
<dbReference type="PANTHER" id="PTHR37171">
    <property type="entry name" value="SERINE/THREONINE-PROTEIN KINASE YRZF-RELATED"/>
    <property type="match status" value="1"/>
</dbReference>
<feature type="region of interest" description="Disordered" evidence="1">
    <location>
        <begin position="16"/>
        <end position="36"/>
    </location>
</feature>
<evidence type="ECO:0008006" key="4">
    <source>
        <dbReference type="Google" id="ProtNLM"/>
    </source>
</evidence>
<feature type="compositionally biased region" description="Polar residues" evidence="1">
    <location>
        <begin position="267"/>
        <end position="276"/>
    </location>
</feature>
<dbReference type="InterPro" id="IPR011009">
    <property type="entry name" value="Kinase-like_dom_sf"/>
</dbReference>
<dbReference type="InterPro" id="IPR052396">
    <property type="entry name" value="Meiotic_Drive_Suppr_Kinase"/>
</dbReference>
<dbReference type="PANTHER" id="PTHR37171:SF1">
    <property type="entry name" value="SERINE_THREONINE-PROTEIN KINASE YRZF-RELATED"/>
    <property type="match status" value="1"/>
</dbReference>